<proteinExistence type="predicted"/>
<dbReference type="Gene3D" id="3.10.450.50">
    <property type="match status" value="1"/>
</dbReference>
<organism evidence="3 4">
    <name type="scientific">Phreatobacter stygius</name>
    <dbReference type="NCBI Taxonomy" id="1940610"/>
    <lineage>
        <taxon>Bacteria</taxon>
        <taxon>Pseudomonadati</taxon>
        <taxon>Pseudomonadota</taxon>
        <taxon>Alphaproteobacteria</taxon>
        <taxon>Hyphomicrobiales</taxon>
        <taxon>Phreatobacteraceae</taxon>
        <taxon>Phreatobacter</taxon>
    </lineage>
</organism>
<evidence type="ECO:0000259" key="2">
    <source>
        <dbReference type="Pfam" id="PF14534"/>
    </source>
</evidence>
<dbReference type="InterPro" id="IPR011944">
    <property type="entry name" value="Steroid_delta5-4_isomerase"/>
</dbReference>
<feature type="signal peptide" evidence="1">
    <location>
        <begin position="1"/>
        <end position="24"/>
    </location>
</feature>
<feature type="domain" description="DUF4440" evidence="2">
    <location>
        <begin position="33"/>
        <end position="140"/>
    </location>
</feature>
<dbReference type="NCBIfam" id="TIGR02246">
    <property type="entry name" value="SgcJ/EcaC family oxidoreductase"/>
    <property type="match status" value="1"/>
</dbReference>
<dbReference type="Pfam" id="PF14534">
    <property type="entry name" value="DUF4440"/>
    <property type="match status" value="1"/>
</dbReference>
<evidence type="ECO:0000313" key="3">
    <source>
        <dbReference type="EMBL" id="QCI65495.1"/>
    </source>
</evidence>
<dbReference type="SUPFAM" id="SSF54427">
    <property type="entry name" value="NTF2-like"/>
    <property type="match status" value="1"/>
</dbReference>
<name>A0A4D7B2G3_9HYPH</name>
<dbReference type="InterPro" id="IPR027843">
    <property type="entry name" value="DUF4440"/>
</dbReference>
<dbReference type="AlphaFoldDB" id="A0A4D7B2G3"/>
<sequence>MPPRWALSFAASAWLCLLPGAAEAGPKEDAYAALQTWEAAFNSSDINVLAPIYLPDATVQGIISSTLIVGEAALREYFMAPLRARAQVRLGDMSAQQLSDEAVVLTGYDEFSATLPDGKSISIPGRYTFVMVRRNGQWKIAHQHSSSRFRPQ</sequence>
<keyword evidence="1" id="KW-0732">Signal</keyword>
<protein>
    <submittedName>
        <fullName evidence="3">Nuclear transport factor 2 family protein</fullName>
    </submittedName>
</protein>
<evidence type="ECO:0000256" key="1">
    <source>
        <dbReference type="SAM" id="SignalP"/>
    </source>
</evidence>
<dbReference type="OrthoDB" id="953853at2"/>
<dbReference type="KEGG" id="pstg:E8M01_15550"/>
<evidence type="ECO:0000313" key="4">
    <source>
        <dbReference type="Proteomes" id="UP000298781"/>
    </source>
</evidence>
<feature type="chain" id="PRO_5020576897" evidence="1">
    <location>
        <begin position="25"/>
        <end position="152"/>
    </location>
</feature>
<dbReference type="Proteomes" id="UP000298781">
    <property type="component" value="Chromosome"/>
</dbReference>
<gene>
    <name evidence="3" type="ORF">E8M01_15550</name>
</gene>
<accession>A0A4D7B2G3</accession>
<dbReference type="InterPro" id="IPR032710">
    <property type="entry name" value="NTF2-like_dom_sf"/>
</dbReference>
<dbReference type="EMBL" id="CP039690">
    <property type="protein sequence ID" value="QCI65495.1"/>
    <property type="molecule type" value="Genomic_DNA"/>
</dbReference>
<keyword evidence="4" id="KW-1185">Reference proteome</keyword>
<reference evidence="3 4" key="1">
    <citation type="submission" date="2019-04" db="EMBL/GenBank/DDBJ databases">
        <title>Phreatobacter aquaticus sp. nov.</title>
        <authorList>
            <person name="Choi A."/>
        </authorList>
    </citation>
    <scope>NUCLEOTIDE SEQUENCE [LARGE SCALE GENOMIC DNA]</scope>
    <source>
        <strain evidence="3 4">KCTC 52518</strain>
    </source>
</reference>